<name>A0A8T2VPF5_CERRI</name>
<gene>
    <name evidence="2" type="ORF">KP509_01G106400</name>
</gene>
<comment type="caution">
    <text evidence="2">The sequence shown here is derived from an EMBL/GenBank/DDBJ whole genome shotgun (WGS) entry which is preliminary data.</text>
</comment>
<dbReference type="OrthoDB" id="5976022at2759"/>
<sequence length="445" mass="48930">MALADSCFLQAAQLPCKDCGSFASLQLAARFHIARPLAVQSLSHRRSLLLGSVASTFCSRATQSADVGPLFDARKGSQSTQQWMPIEMDSKHPPTFVSAPQRRIIAIGDLHGDINQTRRALILAGLLTADGSDTWCGDTAVLVQVGDILDRGGDEIAILSLLKWLNVQAQLKGGAVFQVNGNHETINVEEDFRYVDPLGFLEAENFVNFCEQEHKGNYEAAFAEWRVVSHKRKSEKYNSPNWMPWNLFKMQKAMAARSFLFRQGGPLAKELARHGVVLRVNDWLFAHGGIHPHHVEYGLARMNKEVSEWMMGVESSSETSSSIPFIATRGYDSVVWSRLYSREMTENSNETIKVCAVLKAALQAAGAKGLVVGHTPQILGANCKCEGQVWRIDVGMSSGMLNAQPEVLEIFNDKVRVLSKSSQSSWLMGNDVNGSVTSAGQYTAI</sequence>
<dbReference type="PANTHER" id="PTHR46546:SF4">
    <property type="entry name" value="SHEWANELLA-LIKE PROTEIN PHOSPHATASE 1"/>
    <property type="match status" value="1"/>
</dbReference>
<dbReference type="PANTHER" id="PTHR46546">
    <property type="entry name" value="SHEWANELLA-LIKE PROTEIN PHOSPHATASE 1"/>
    <property type="match status" value="1"/>
</dbReference>
<dbReference type="OMA" id="SHWMRGL"/>
<dbReference type="SUPFAM" id="SSF56300">
    <property type="entry name" value="Metallo-dependent phosphatases"/>
    <property type="match status" value="1"/>
</dbReference>
<dbReference type="GO" id="GO:0016787">
    <property type="term" value="F:hydrolase activity"/>
    <property type="evidence" value="ECO:0007669"/>
    <property type="project" value="InterPro"/>
</dbReference>
<keyword evidence="3" id="KW-1185">Reference proteome</keyword>
<dbReference type="Proteomes" id="UP000825935">
    <property type="component" value="Chromosome 1"/>
</dbReference>
<dbReference type="AlphaFoldDB" id="A0A8T2VPF5"/>
<organism evidence="2 3">
    <name type="scientific">Ceratopteris richardii</name>
    <name type="common">Triangle waterfern</name>
    <dbReference type="NCBI Taxonomy" id="49495"/>
    <lineage>
        <taxon>Eukaryota</taxon>
        <taxon>Viridiplantae</taxon>
        <taxon>Streptophyta</taxon>
        <taxon>Embryophyta</taxon>
        <taxon>Tracheophyta</taxon>
        <taxon>Polypodiopsida</taxon>
        <taxon>Polypodiidae</taxon>
        <taxon>Polypodiales</taxon>
        <taxon>Pteridineae</taxon>
        <taxon>Pteridaceae</taxon>
        <taxon>Parkerioideae</taxon>
        <taxon>Ceratopteris</taxon>
    </lineage>
</organism>
<feature type="domain" description="Calcineurin-like phosphoesterase" evidence="1">
    <location>
        <begin position="103"/>
        <end position="257"/>
    </location>
</feature>
<dbReference type="Gene3D" id="3.60.21.10">
    <property type="match status" value="1"/>
</dbReference>
<accession>A0A8T2VPF5</accession>
<reference evidence="2" key="1">
    <citation type="submission" date="2021-08" db="EMBL/GenBank/DDBJ databases">
        <title>WGS assembly of Ceratopteris richardii.</title>
        <authorList>
            <person name="Marchant D.B."/>
            <person name="Chen G."/>
            <person name="Jenkins J."/>
            <person name="Shu S."/>
            <person name="Leebens-Mack J."/>
            <person name="Grimwood J."/>
            <person name="Schmutz J."/>
            <person name="Soltis P."/>
            <person name="Soltis D."/>
            <person name="Chen Z.-H."/>
        </authorList>
    </citation>
    <scope>NUCLEOTIDE SEQUENCE</scope>
    <source>
        <strain evidence="2">Whitten #5841</strain>
        <tissue evidence="2">Leaf</tissue>
    </source>
</reference>
<dbReference type="Pfam" id="PF00149">
    <property type="entry name" value="Metallophos"/>
    <property type="match status" value="1"/>
</dbReference>
<evidence type="ECO:0000259" key="1">
    <source>
        <dbReference type="Pfam" id="PF00149"/>
    </source>
</evidence>
<dbReference type="InterPro" id="IPR029052">
    <property type="entry name" value="Metallo-depent_PP-like"/>
</dbReference>
<protein>
    <recommendedName>
        <fullName evidence="1">Calcineurin-like phosphoesterase domain-containing protein</fullName>
    </recommendedName>
</protein>
<dbReference type="EMBL" id="CM035406">
    <property type="protein sequence ID" value="KAH7447413.1"/>
    <property type="molecule type" value="Genomic_DNA"/>
</dbReference>
<proteinExistence type="predicted"/>
<evidence type="ECO:0000313" key="3">
    <source>
        <dbReference type="Proteomes" id="UP000825935"/>
    </source>
</evidence>
<dbReference type="InterPro" id="IPR004843">
    <property type="entry name" value="Calcineurin-like_PHP"/>
</dbReference>
<evidence type="ECO:0000313" key="2">
    <source>
        <dbReference type="EMBL" id="KAH7447413.1"/>
    </source>
</evidence>